<protein>
    <recommendedName>
        <fullName evidence="1">DUF6875 domain-containing protein</fullName>
    </recommendedName>
</protein>
<gene>
    <name evidence="2" type="ORF">IFO68_21260</name>
</gene>
<accession>A0ABR9BTL5</accession>
<comment type="caution">
    <text evidence="2">The sequence shown here is derived from an EMBL/GenBank/DDBJ whole genome shotgun (WGS) entry which is preliminary data.</text>
</comment>
<organism evidence="2 3">
    <name type="scientific">Photobacterium arenosum</name>
    <dbReference type="NCBI Taxonomy" id="2774143"/>
    <lineage>
        <taxon>Bacteria</taxon>
        <taxon>Pseudomonadati</taxon>
        <taxon>Pseudomonadota</taxon>
        <taxon>Gammaproteobacteria</taxon>
        <taxon>Vibrionales</taxon>
        <taxon>Vibrionaceae</taxon>
        <taxon>Photobacterium</taxon>
    </lineage>
</organism>
<feature type="domain" description="DUF6875" evidence="1">
    <location>
        <begin position="37"/>
        <end position="198"/>
    </location>
</feature>
<dbReference type="RefSeq" id="WP_192017780.1">
    <property type="nucleotide sequence ID" value="NZ_JACYTP010000022.1"/>
</dbReference>
<reference evidence="2 3" key="1">
    <citation type="submission" date="2020-09" db="EMBL/GenBank/DDBJ databases">
        <title>Photobacterium sp. CAU 1568 isolated from sand of Sido Beach.</title>
        <authorList>
            <person name="Kim W."/>
        </authorList>
    </citation>
    <scope>NUCLEOTIDE SEQUENCE [LARGE SCALE GENOMIC DNA]</scope>
    <source>
        <strain evidence="2 3">CAU 1568</strain>
    </source>
</reference>
<evidence type="ECO:0000259" key="1">
    <source>
        <dbReference type="Pfam" id="PF21780"/>
    </source>
</evidence>
<sequence>MNINPTLMNRLAIVDMLLEDTYICSREDSNIEKNNLIKDWMLNYIGEPSEHINRIGAICPFVKKAHNSDSIYLVQYDAKNQGFEEYRSEMCKLIDLYRKKELELPHEKRELFSIVVIINDLSKENYSKFIDDLHYSCRLEFMKEGLMLGEFHPHSRKPSARNENFHPLISPIPCFALRKITSHDILFINHDGDAVEKRKEELNLYIEKNGFVGKKADVFYKKIKELG</sequence>
<proteinExistence type="predicted"/>
<dbReference type="InterPro" id="IPR049240">
    <property type="entry name" value="DUF6875"/>
</dbReference>
<name>A0ABR9BTL5_9GAMM</name>
<evidence type="ECO:0000313" key="3">
    <source>
        <dbReference type="Proteomes" id="UP000649768"/>
    </source>
</evidence>
<keyword evidence="3" id="KW-1185">Reference proteome</keyword>
<dbReference type="Proteomes" id="UP000649768">
    <property type="component" value="Unassembled WGS sequence"/>
</dbReference>
<dbReference type="Pfam" id="PF21780">
    <property type="entry name" value="DUF6875"/>
    <property type="match status" value="1"/>
</dbReference>
<evidence type="ECO:0000313" key="2">
    <source>
        <dbReference type="EMBL" id="MBD8515210.1"/>
    </source>
</evidence>
<dbReference type="EMBL" id="JACYTP010000022">
    <property type="protein sequence ID" value="MBD8515210.1"/>
    <property type="molecule type" value="Genomic_DNA"/>
</dbReference>